<evidence type="ECO:0000313" key="3">
    <source>
        <dbReference type="EMBL" id="NUB90248.1"/>
    </source>
</evidence>
<dbReference type="GeneID" id="62875187"/>
<accession>A0A8J8GHT6</accession>
<organism evidence="3 5">
    <name type="scientific">Haloterrigena gelatinilytica</name>
    <dbReference type="NCBI Taxonomy" id="2741724"/>
    <lineage>
        <taxon>Archaea</taxon>
        <taxon>Methanobacteriati</taxon>
        <taxon>Methanobacteriota</taxon>
        <taxon>Stenosarchaea group</taxon>
        <taxon>Halobacteria</taxon>
        <taxon>Halobacteriales</taxon>
        <taxon>Natrialbaceae</taxon>
        <taxon>Haloterrigena</taxon>
    </lineage>
</organism>
<comment type="caution">
    <text evidence="3">The sequence shown here is derived from an EMBL/GenBank/DDBJ whole genome shotgun (WGS) entry which is preliminary data.</text>
</comment>
<dbReference type="Proteomes" id="UP000728647">
    <property type="component" value="Unassembled WGS sequence"/>
</dbReference>
<dbReference type="RefSeq" id="WP_126663936.1">
    <property type="nucleotide sequence ID" value="NZ_JABUQZ010000001.1"/>
</dbReference>
<protein>
    <recommendedName>
        <fullName evidence="2">DUF7344 domain-containing protein</fullName>
    </recommendedName>
</protein>
<dbReference type="Pfam" id="PF24035">
    <property type="entry name" value="DUF7344"/>
    <property type="match status" value="1"/>
</dbReference>
<dbReference type="EMBL" id="JABURA010000001">
    <property type="protein sequence ID" value="NUB90248.1"/>
    <property type="molecule type" value="Genomic_DNA"/>
</dbReference>
<name>A0A8J8GHT6_9EURY</name>
<keyword evidence="6" id="KW-1185">Reference proteome</keyword>
<proteinExistence type="predicted"/>
<dbReference type="OrthoDB" id="156929at2157"/>
<evidence type="ECO:0000313" key="6">
    <source>
        <dbReference type="Proteomes" id="UP001016761"/>
    </source>
</evidence>
<evidence type="ECO:0000313" key="4">
    <source>
        <dbReference type="EMBL" id="NUC73928.1"/>
    </source>
</evidence>
<dbReference type="InterPro" id="IPR055768">
    <property type="entry name" value="DUF7344"/>
</dbReference>
<sequence>MTIHTDQPTTGSPASRRRADDGDDRADGTAVAIDDSIPQAAVRRVLDSDRRRELLRCLLDADDSLELPALVARIADAEHDSTAVTSLLDLRQRVHVSLCRTHLPLLENYRVLDYDEGCGCVAPGARLSAFESVLDLEALGGPDTAGLSSGP</sequence>
<evidence type="ECO:0000256" key="1">
    <source>
        <dbReference type="SAM" id="MobiDB-lite"/>
    </source>
</evidence>
<dbReference type="AlphaFoldDB" id="A0A8J8GHT6"/>
<gene>
    <name evidence="3" type="ORF">HT576_04260</name>
    <name evidence="4" type="ORF">HTZ84_16740</name>
</gene>
<reference evidence="3 6" key="1">
    <citation type="submission" date="2020-06" db="EMBL/GenBank/DDBJ databases">
        <title>Haloterrigena sp. nov., an extremely halophilic archaeon isolated from a saline sediment.</title>
        <authorList>
            <person name="Liu B.-B."/>
        </authorList>
    </citation>
    <scope>NUCLEOTIDE SEQUENCE</scope>
    <source>
        <strain evidence="3">SYSU A121-1</strain>
        <strain evidence="4 6">SYSU A558-1</strain>
    </source>
</reference>
<feature type="domain" description="DUF7344" evidence="2">
    <location>
        <begin position="44"/>
        <end position="121"/>
    </location>
</feature>
<dbReference type="Proteomes" id="UP001016761">
    <property type="component" value="Unassembled WGS sequence"/>
</dbReference>
<dbReference type="EMBL" id="JABUQZ010000001">
    <property type="protein sequence ID" value="NUC73928.1"/>
    <property type="molecule type" value="Genomic_DNA"/>
</dbReference>
<feature type="compositionally biased region" description="Polar residues" evidence="1">
    <location>
        <begin position="1"/>
        <end position="13"/>
    </location>
</feature>
<evidence type="ECO:0000259" key="2">
    <source>
        <dbReference type="Pfam" id="PF24035"/>
    </source>
</evidence>
<evidence type="ECO:0000313" key="5">
    <source>
        <dbReference type="Proteomes" id="UP000728647"/>
    </source>
</evidence>
<feature type="region of interest" description="Disordered" evidence="1">
    <location>
        <begin position="1"/>
        <end position="30"/>
    </location>
</feature>